<reference evidence="2" key="1">
    <citation type="submission" date="2020-05" db="UniProtKB">
        <authorList>
            <consortium name="EnsemblMetazoa"/>
        </authorList>
    </citation>
    <scope>IDENTIFICATION</scope>
    <source>
        <strain evidence="2">Jacobina</strain>
    </source>
</reference>
<dbReference type="EMBL" id="AJWK01013575">
    <property type="status" value="NOT_ANNOTATED_CDS"/>
    <property type="molecule type" value="Genomic_DNA"/>
</dbReference>
<feature type="compositionally biased region" description="Polar residues" evidence="1">
    <location>
        <begin position="9"/>
        <end position="23"/>
    </location>
</feature>
<accession>A0A1B0EXF8</accession>
<proteinExistence type="predicted"/>
<feature type="compositionally biased region" description="Pro residues" evidence="1">
    <location>
        <begin position="366"/>
        <end position="375"/>
    </location>
</feature>
<dbReference type="Proteomes" id="UP000092461">
    <property type="component" value="Unassembled WGS sequence"/>
</dbReference>
<protein>
    <submittedName>
        <fullName evidence="2">Uncharacterized protein</fullName>
    </submittedName>
</protein>
<name>A0A1B0EXF8_LUTLO</name>
<keyword evidence="3" id="KW-1185">Reference proteome</keyword>
<dbReference type="EnsemblMetazoa" id="LLOJ004297-RA">
    <property type="protein sequence ID" value="LLOJ004297-PA"/>
    <property type="gene ID" value="LLOJ004297"/>
</dbReference>
<dbReference type="VEuPathDB" id="VectorBase:LLONM1_007212"/>
<organism evidence="2 3">
    <name type="scientific">Lutzomyia longipalpis</name>
    <name type="common">Sand fly</name>
    <dbReference type="NCBI Taxonomy" id="7200"/>
    <lineage>
        <taxon>Eukaryota</taxon>
        <taxon>Metazoa</taxon>
        <taxon>Ecdysozoa</taxon>
        <taxon>Arthropoda</taxon>
        <taxon>Hexapoda</taxon>
        <taxon>Insecta</taxon>
        <taxon>Pterygota</taxon>
        <taxon>Neoptera</taxon>
        <taxon>Endopterygota</taxon>
        <taxon>Diptera</taxon>
        <taxon>Nematocera</taxon>
        <taxon>Psychodoidea</taxon>
        <taxon>Psychodidae</taxon>
        <taxon>Lutzomyia</taxon>
        <taxon>Lutzomyia</taxon>
    </lineage>
</organism>
<feature type="region of interest" description="Disordered" evidence="1">
    <location>
        <begin position="353"/>
        <end position="375"/>
    </location>
</feature>
<evidence type="ECO:0000256" key="1">
    <source>
        <dbReference type="SAM" id="MobiDB-lite"/>
    </source>
</evidence>
<sequence>MMKDHPTYATATFYTDTPPSTKSEPSEDEERKTNTDEDGSQKYESLFASFSNQLRILDEELCIEKNYRNVQLTEIITALLAVEAKLRREQKYIRQQLYEKDEQISYHLSEIENYKIAKRLCSKCSRSLAAGAGEHGVRDAVVQTEKQQEDFKIENINHRVTITTINNEKELMNSQTTNCIYVSGDRDGVSMQRITTSIQPEKPKPPIAKIRTVKPLANCEEVPASVNQPQVNEDWYSSSDIEDNECLSTNLYDRSVNPVLECVNQILLQQSIEGNLESTRTYDEVKRRRVQFSTQNSLVSVPSNDPPINGCEYSNGHKEGQQPATENEYEFIGSEIEKESSLYVDMDRKSFQMSPQSGAKNVEPSKTPPALPPKPANLMKFRKVIKPDKLLIKVSTPVKQLAVEPDYCSIASVSEKSKSDCDDFEGIPKLPNVAAILIPKRTDAGTMGRFINKDNYVTKTVMNIQSNSPAAATPAKEPNNNVNNKNLNHQVNQSVVEIPFTGKIFEERIPIQAEFDWYNLDAEYGKFNQADVIKETSDSSETETAVSIVQSTPVTDRYYVKNSIIRSPSKQSIVSSSALIPKKTGSEVHLC</sequence>
<evidence type="ECO:0000313" key="3">
    <source>
        <dbReference type="Proteomes" id="UP000092461"/>
    </source>
</evidence>
<evidence type="ECO:0000313" key="2">
    <source>
        <dbReference type="EnsemblMetazoa" id="LLOJ004297-PA"/>
    </source>
</evidence>
<dbReference type="AlphaFoldDB" id="A0A1B0EXF8"/>
<feature type="compositionally biased region" description="Basic and acidic residues" evidence="1">
    <location>
        <begin position="29"/>
        <end position="41"/>
    </location>
</feature>
<feature type="region of interest" description="Disordered" evidence="1">
    <location>
        <begin position="1"/>
        <end position="41"/>
    </location>
</feature>
<dbReference type="VEuPathDB" id="VectorBase:LLOJ004297"/>